<keyword evidence="1" id="KW-0378">Hydrolase</keyword>
<dbReference type="STRING" id="1236989.JCM15548_11486"/>
<dbReference type="PANTHER" id="PTHR31377">
    <property type="entry name" value="AGMATINE DEIMINASE-RELATED"/>
    <property type="match status" value="1"/>
</dbReference>
<organism evidence="2 3">
    <name type="scientific">Geofilum rubicundum JCM 15548</name>
    <dbReference type="NCBI Taxonomy" id="1236989"/>
    <lineage>
        <taxon>Bacteria</taxon>
        <taxon>Pseudomonadati</taxon>
        <taxon>Bacteroidota</taxon>
        <taxon>Bacteroidia</taxon>
        <taxon>Marinilabiliales</taxon>
        <taxon>Marinilabiliaceae</taxon>
        <taxon>Geofilum</taxon>
    </lineage>
</organism>
<dbReference type="RefSeq" id="WP_062123464.1">
    <property type="nucleotide sequence ID" value="NZ_BAZW01000008.1"/>
</dbReference>
<dbReference type="GO" id="GO:0047632">
    <property type="term" value="F:agmatine deiminase activity"/>
    <property type="evidence" value="ECO:0007669"/>
    <property type="project" value="TreeGrafter"/>
</dbReference>
<dbReference type="PANTHER" id="PTHR31377:SF0">
    <property type="entry name" value="AGMATINE DEIMINASE-RELATED"/>
    <property type="match status" value="1"/>
</dbReference>
<dbReference type="InterPro" id="IPR007466">
    <property type="entry name" value="Peptidyl-Arg-deiminase_porph"/>
</dbReference>
<name>A0A0E9LUP3_9BACT</name>
<protein>
    <submittedName>
        <fullName evidence="2">Agmatine deiminase</fullName>
    </submittedName>
</protein>
<dbReference type="Proteomes" id="UP000032900">
    <property type="component" value="Unassembled WGS sequence"/>
</dbReference>
<reference evidence="2 3" key="1">
    <citation type="journal article" date="2015" name="Microbes Environ.">
        <title>Distribution and evolution of nitrogen fixation genes in the phylum bacteroidetes.</title>
        <authorList>
            <person name="Inoue J."/>
            <person name="Oshima K."/>
            <person name="Suda W."/>
            <person name="Sakamoto M."/>
            <person name="Iino T."/>
            <person name="Noda S."/>
            <person name="Hongoh Y."/>
            <person name="Hattori M."/>
            <person name="Ohkuma M."/>
        </authorList>
    </citation>
    <scope>NUCLEOTIDE SEQUENCE [LARGE SCALE GENOMIC DNA]</scope>
    <source>
        <strain evidence="2">JCM 15548</strain>
    </source>
</reference>
<dbReference type="Pfam" id="PF04371">
    <property type="entry name" value="PAD_porph"/>
    <property type="match status" value="1"/>
</dbReference>
<evidence type="ECO:0000256" key="1">
    <source>
        <dbReference type="ARBA" id="ARBA00022801"/>
    </source>
</evidence>
<evidence type="ECO:0000313" key="2">
    <source>
        <dbReference type="EMBL" id="GAO29312.1"/>
    </source>
</evidence>
<dbReference type="GO" id="GO:0009446">
    <property type="term" value="P:putrescine biosynthetic process"/>
    <property type="evidence" value="ECO:0007669"/>
    <property type="project" value="InterPro"/>
</dbReference>
<comment type="caution">
    <text evidence="2">The sequence shown here is derived from an EMBL/GenBank/DDBJ whole genome shotgun (WGS) entry which is preliminary data.</text>
</comment>
<keyword evidence="3" id="KW-1185">Reference proteome</keyword>
<accession>A0A0E9LUP3</accession>
<dbReference type="GO" id="GO:0004668">
    <property type="term" value="F:protein-arginine deiminase activity"/>
    <property type="evidence" value="ECO:0007669"/>
    <property type="project" value="InterPro"/>
</dbReference>
<evidence type="ECO:0000313" key="3">
    <source>
        <dbReference type="Proteomes" id="UP000032900"/>
    </source>
</evidence>
<sequence length="340" mass="38139">MSQRVFPAEWAPQSSVLLAWPHPETDWAHMLHEVQACFQEIVTTIARFEEVILLVPDEVTAEELRPRFPARVKLPVIATNDTWARDFGPISIKENGHWSVLDFQFNGWGLKFPAHKDNMVTRLLLGAGLLAPDIQYQNHLNFTLEGGALESDGAGTLLTTAECLLSTNRNEQWGQAQIETYLKETLGIERVLWLTKGFLTGDDTDSHIDTLARFCSKETIAYVQCTDPGDEHYEALQAMEAELKQFVTADGLPYTLVPLPMADEVIFDWERLPATYANFLIINGAVLVPTYESPKDGLALTQMKKAFPQHEIIGINCRPLIKQHGSLHCVTMQLPKGVTN</sequence>
<dbReference type="EMBL" id="BAZW01000008">
    <property type="protein sequence ID" value="GAO29312.1"/>
    <property type="molecule type" value="Genomic_DNA"/>
</dbReference>
<gene>
    <name evidence="2" type="ORF">JCM15548_11486</name>
</gene>
<dbReference type="SUPFAM" id="SSF55909">
    <property type="entry name" value="Pentein"/>
    <property type="match status" value="1"/>
</dbReference>
<dbReference type="AlphaFoldDB" id="A0A0E9LUP3"/>
<dbReference type="OrthoDB" id="9808013at2"/>
<dbReference type="Gene3D" id="3.75.10.10">
    <property type="entry name" value="L-arginine/glycine Amidinotransferase, Chain A"/>
    <property type="match status" value="1"/>
</dbReference>
<proteinExistence type="predicted"/>